<evidence type="ECO:0000313" key="3">
    <source>
        <dbReference type="Proteomes" id="UP000005237"/>
    </source>
</evidence>
<accession>A0A8R1DPN0</accession>
<dbReference type="AlphaFoldDB" id="A0A8R1DPN0"/>
<dbReference type="PANTHER" id="PTHR31424">
    <property type="entry name" value="PROTEIN CBG23806"/>
    <property type="match status" value="1"/>
</dbReference>
<proteinExistence type="predicted"/>
<protein>
    <submittedName>
        <fullName evidence="2">Uncharacterized protein</fullName>
    </submittedName>
</protein>
<organism evidence="2 3">
    <name type="scientific">Caenorhabditis japonica</name>
    <dbReference type="NCBI Taxonomy" id="281687"/>
    <lineage>
        <taxon>Eukaryota</taxon>
        <taxon>Metazoa</taxon>
        <taxon>Ecdysozoa</taxon>
        <taxon>Nematoda</taxon>
        <taxon>Chromadorea</taxon>
        <taxon>Rhabditida</taxon>
        <taxon>Rhabditina</taxon>
        <taxon>Rhabditomorpha</taxon>
        <taxon>Rhabditoidea</taxon>
        <taxon>Rhabditidae</taxon>
        <taxon>Peloderinae</taxon>
        <taxon>Caenorhabditis</taxon>
    </lineage>
</organism>
<dbReference type="Pfam" id="PF06918">
    <property type="entry name" value="DUF1280"/>
    <property type="match status" value="1"/>
</dbReference>
<keyword evidence="3" id="KW-1185">Reference proteome</keyword>
<evidence type="ECO:0000256" key="1">
    <source>
        <dbReference type="SAM" id="Coils"/>
    </source>
</evidence>
<evidence type="ECO:0000313" key="2">
    <source>
        <dbReference type="EnsemblMetazoa" id="CJA08115.1"/>
    </source>
</evidence>
<dbReference type="Proteomes" id="UP000005237">
    <property type="component" value="Unassembled WGS sequence"/>
</dbReference>
<name>A0A8R1DPN0_CAEJA</name>
<dbReference type="PANTHER" id="PTHR31424:SF3">
    <property type="entry name" value="RING-TYPE DOMAIN-CONTAINING PROTEIN"/>
    <property type="match status" value="1"/>
</dbReference>
<dbReference type="InterPro" id="IPR009689">
    <property type="entry name" value="DUF1280"/>
</dbReference>
<reference evidence="3" key="1">
    <citation type="submission" date="2010-08" db="EMBL/GenBank/DDBJ databases">
        <authorList>
            <consortium name="Caenorhabditis japonica Sequencing Consortium"/>
            <person name="Wilson R.K."/>
        </authorList>
    </citation>
    <scope>NUCLEOTIDE SEQUENCE [LARGE SCALE GENOMIC DNA]</scope>
    <source>
        <strain evidence="3">DF5081</strain>
    </source>
</reference>
<dbReference type="EnsemblMetazoa" id="CJA08115.1">
    <property type="protein sequence ID" value="CJA08115.1"/>
    <property type="gene ID" value="WBGene00127319"/>
</dbReference>
<feature type="coiled-coil region" evidence="1">
    <location>
        <begin position="27"/>
        <end position="75"/>
    </location>
</feature>
<keyword evidence="1" id="KW-0175">Coiled coil</keyword>
<sequence>MPKKASWRQIRASNLYGTVKESPEVEIANLKSLLDDSEKRVEFVENQVSNLRQKLREREEEVEDLARKLNSKTEEFTCFRSISHAAIEEARRIEDGNKRPRGKFSIPGLHSKAIRPTDVEKKQERQDYLNSKLGFDVFSSRQEIDKIRKNHAPLDDYNINIETTTRCTRKGFEAKVPMAVVSAKNVKNLVERRFQSLQNNSRLQFEYDDEVALGFGGDKGADVTKLCIVFQNIASPNNPHGILLVGYYTGDDNYATE</sequence>
<reference evidence="2" key="2">
    <citation type="submission" date="2022-06" db="UniProtKB">
        <authorList>
            <consortium name="EnsemblMetazoa"/>
        </authorList>
    </citation>
    <scope>IDENTIFICATION</scope>
    <source>
        <strain evidence="2">DF5081</strain>
    </source>
</reference>